<evidence type="ECO:0000256" key="1">
    <source>
        <dbReference type="SAM" id="MobiDB-lite"/>
    </source>
</evidence>
<name>A0A830BR53_9LAMI</name>
<organism evidence="2 3">
    <name type="scientific">Phtheirospermum japonicum</name>
    <dbReference type="NCBI Taxonomy" id="374723"/>
    <lineage>
        <taxon>Eukaryota</taxon>
        <taxon>Viridiplantae</taxon>
        <taxon>Streptophyta</taxon>
        <taxon>Embryophyta</taxon>
        <taxon>Tracheophyta</taxon>
        <taxon>Spermatophyta</taxon>
        <taxon>Magnoliopsida</taxon>
        <taxon>eudicotyledons</taxon>
        <taxon>Gunneridae</taxon>
        <taxon>Pentapetalae</taxon>
        <taxon>asterids</taxon>
        <taxon>lamiids</taxon>
        <taxon>Lamiales</taxon>
        <taxon>Orobanchaceae</taxon>
        <taxon>Orobanchaceae incertae sedis</taxon>
        <taxon>Phtheirospermum</taxon>
    </lineage>
</organism>
<protein>
    <submittedName>
        <fullName evidence="2">Uncharacterized protein</fullName>
    </submittedName>
</protein>
<feature type="compositionally biased region" description="Basic and acidic residues" evidence="1">
    <location>
        <begin position="60"/>
        <end position="72"/>
    </location>
</feature>
<evidence type="ECO:0000313" key="3">
    <source>
        <dbReference type="Proteomes" id="UP000653305"/>
    </source>
</evidence>
<dbReference type="EMBL" id="BMAC01000206">
    <property type="protein sequence ID" value="GFP90010.1"/>
    <property type="molecule type" value="Genomic_DNA"/>
</dbReference>
<comment type="caution">
    <text evidence="2">The sequence shown here is derived from an EMBL/GenBank/DDBJ whole genome shotgun (WGS) entry which is preliminary data.</text>
</comment>
<accession>A0A830BR53</accession>
<keyword evidence="3" id="KW-1185">Reference proteome</keyword>
<dbReference type="Proteomes" id="UP000653305">
    <property type="component" value="Unassembled WGS sequence"/>
</dbReference>
<dbReference type="AlphaFoldDB" id="A0A830BR53"/>
<proteinExistence type="predicted"/>
<feature type="compositionally biased region" description="Polar residues" evidence="1">
    <location>
        <begin position="83"/>
        <end position="112"/>
    </location>
</feature>
<gene>
    <name evidence="2" type="ORF">PHJA_001144800</name>
</gene>
<evidence type="ECO:0000313" key="2">
    <source>
        <dbReference type="EMBL" id="GFP90010.1"/>
    </source>
</evidence>
<dbReference type="OrthoDB" id="751756at2759"/>
<sequence length="248" mass="27670">MSLPNLGYPFTPYRIDAAVCSTGTDESDLALVTLGQRLKKELAQWDIPQYINVKIKERKSRADVPEKHEQKPKPPSPSDCISRDTTPATQPQQLHLPSPTTISKPPPASSSVNLKDLQATANFISIRHHRLQPQSPNHTNLHLNQASRSPSSSVVSLRRRLQPLVVAFNYQKKIEDDMGAVIIHDSSDEEGGSNIDNESINNILLNDEGDTTNLNDSLIGVKRKNFEDIYQLYCEHARQELSDPAHPV</sequence>
<reference evidence="2" key="1">
    <citation type="submission" date="2020-07" db="EMBL/GenBank/DDBJ databases">
        <title>Ethylene signaling mediates host invasion by parasitic plants.</title>
        <authorList>
            <person name="Yoshida S."/>
        </authorList>
    </citation>
    <scope>NUCLEOTIDE SEQUENCE</scope>
    <source>
        <strain evidence="2">Okayama</strain>
    </source>
</reference>
<feature type="region of interest" description="Disordered" evidence="1">
    <location>
        <begin position="58"/>
        <end position="112"/>
    </location>
</feature>